<comment type="similarity">
    <text evidence="1 7">Belongs to the UDPGP type 2 family.</text>
</comment>
<comment type="catalytic activity">
    <reaction evidence="6 7">
        <text>alpha-D-glucose 1-phosphate + UTP + H(+) = UDP-alpha-D-glucose + diphosphate</text>
        <dbReference type="Rhea" id="RHEA:19889"/>
        <dbReference type="ChEBI" id="CHEBI:15378"/>
        <dbReference type="ChEBI" id="CHEBI:33019"/>
        <dbReference type="ChEBI" id="CHEBI:46398"/>
        <dbReference type="ChEBI" id="CHEBI:58601"/>
        <dbReference type="ChEBI" id="CHEBI:58885"/>
        <dbReference type="EC" id="2.7.7.9"/>
    </reaction>
</comment>
<reference evidence="9 10" key="1">
    <citation type="submission" date="2019-07" db="EMBL/GenBank/DDBJ databases">
        <title>Genomic Encyclopedia of Archaeal and Bacterial Type Strains, Phase II (KMG-II): from individual species to whole genera.</title>
        <authorList>
            <person name="Goeker M."/>
        </authorList>
    </citation>
    <scope>NUCLEOTIDE SEQUENCE [LARGE SCALE GENOMIC DNA]</scope>
    <source>
        <strain evidence="9 10">ATCC BAA-252</strain>
    </source>
</reference>
<dbReference type="NCBIfam" id="TIGR01099">
    <property type="entry name" value="galU"/>
    <property type="match status" value="1"/>
</dbReference>
<dbReference type="CDD" id="cd02541">
    <property type="entry name" value="UGPase_prokaryotic"/>
    <property type="match status" value="1"/>
</dbReference>
<evidence type="ECO:0000313" key="9">
    <source>
        <dbReference type="EMBL" id="TWI93026.1"/>
    </source>
</evidence>
<dbReference type="OrthoDB" id="9803306at2"/>
<dbReference type="GO" id="GO:0006011">
    <property type="term" value="P:UDP-alpha-D-glucose metabolic process"/>
    <property type="evidence" value="ECO:0007669"/>
    <property type="project" value="InterPro"/>
</dbReference>
<gene>
    <name evidence="9" type="ORF">JM93_00579</name>
</gene>
<comment type="caution">
    <text evidence="9">The sequence shown here is derived from an EMBL/GenBank/DDBJ whole genome shotgun (WGS) entry which is preliminary data.</text>
</comment>
<dbReference type="Pfam" id="PF00483">
    <property type="entry name" value="NTP_transferase"/>
    <property type="match status" value="1"/>
</dbReference>
<dbReference type="AlphaFoldDB" id="A0A562TJ76"/>
<dbReference type="EC" id="2.7.7.9" evidence="2 7"/>
<dbReference type="SUPFAM" id="SSF53448">
    <property type="entry name" value="Nucleotide-diphospho-sugar transferases"/>
    <property type="match status" value="1"/>
</dbReference>
<dbReference type="InterPro" id="IPR029044">
    <property type="entry name" value="Nucleotide-diphossugar_trans"/>
</dbReference>
<keyword evidence="5 7" id="KW-0548">Nucleotidyltransferase</keyword>
<sequence>MIKPIRKAVLPVAGLGTRFLPATKAVPKEMLTIVDRPIIQYVVDEAHAAGIEHIVFVTGRNKTVIADHFDRAYELEETLKRRDKAEALELLEKLRPSAGSTSFTRQQEPLGLGHAIWCAREIIGNEPFAILLPDVIVKARQSCLKQMVDVYNEAGGNVIAVEEVPMDQTHQYGIVELEAGQTGRAQRIAGMVEKPAPGTAPSNLMITGRYILQPEIFGLLSGQETGAGGEIQLTDSMLKLMESQRFTSVEFEGESYDCGSKAGFINANLAYALDDPKLAAEVMPHLSALVSSRTAAE</sequence>
<evidence type="ECO:0000256" key="7">
    <source>
        <dbReference type="RuleBase" id="RU361259"/>
    </source>
</evidence>
<dbReference type="PANTHER" id="PTHR43197:SF1">
    <property type="entry name" value="UTP--GLUCOSE-1-PHOSPHATE URIDYLYLTRANSFERASE"/>
    <property type="match status" value="1"/>
</dbReference>
<dbReference type="PANTHER" id="PTHR43197">
    <property type="entry name" value="UTP--GLUCOSE-1-PHOSPHATE URIDYLYLTRANSFERASE"/>
    <property type="match status" value="1"/>
</dbReference>
<dbReference type="Proteomes" id="UP000320593">
    <property type="component" value="Unassembled WGS sequence"/>
</dbReference>
<evidence type="ECO:0000256" key="6">
    <source>
        <dbReference type="ARBA" id="ARBA00048128"/>
    </source>
</evidence>
<evidence type="ECO:0000256" key="5">
    <source>
        <dbReference type="ARBA" id="ARBA00022695"/>
    </source>
</evidence>
<organism evidence="9 10">
    <name type="scientific">Roseibium hamelinense</name>
    <dbReference type="NCBI Taxonomy" id="150831"/>
    <lineage>
        <taxon>Bacteria</taxon>
        <taxon>Pseudomonadati</taxon>
        <taxon>Pseudomonadota</taxon>
        <taxon>Alphaproteobacteria</taxon>
        <taxon>Hyphomicrobiales</taxon>
        <taxon>Stappiaceae</taxon>
        <taxon>Roseibium</taxon>
    </lineage>
</organism>
<dbReference type="GO" id="GO:0003983">
    <property type="term" value="F:UTP:glucose-1-phosphate uridylyltransferase activity"/>
    <property type="evidence" value="ECO:0007669"/>
    <property type="project" value="UniProtKB-EC"/>
</dbReference>
<evidence type="ECO:0000313" key="10">
    <source>
        <dbReference type="Proteomes" id="UP000320593"/>
    </source>
</evidence>
<feature type="domain" description="Nucleotidyl transferase" evidence="8">
    <location>
        <begin position="8"/>
        <end position="271"/>
    </location>
</feature>
<dbReference type="EMBL" id="VLLF01000001">
    <property type="protein sequence ID" value="TWI93026.1"/>
    <property type="molecule type" value="Genomic_DNA"/>
</dbReference>
<dbReference type="InterPro" id="IPR005771">
    <property type="entry name" value="GalU_uridylyltTrfase_bac/arc"/>
</dbReference>
<dbReference type="InterPro" id="IPR005835">
    <property type="entry name" value="NTP_transferase_dom"/>
</dbReference>
<name>A0A562TJ76_9HYPH</name>
<keyword evidence="10" id="KW-1185">Reference proteome</keyword>
<evidence type="ECO:0000259" key="8">
    <source>
        <dbReference type="Pfam" id="PF00483"/>
    </source>
</evidence>
<keyword evidence="4 7" id="KW-0808">Transferase</keyword>
<accession>A0A562TJ76</accession>
<dbReference type="RefSeq" id="WP_145340535.1">
    <property type="nucleotide sequence ID" value="NZ_SMLY01000087.1"/>
</dbReference>
<protein>
    <recommendedName>
        <fullName evidence="3 7">UTP--glucose-1-phosphate uridylyltransferase</fullName>
        <ecNumber evidence="2 7">2.7.7.9</ecNumber>
    </recommendedName>
    <alternativeName>
        <fullName evidence="7">UDP-glucose pyrophosphorylase</fullName>
    </alternativeName>
</protein>
<evidence type="ECO:0000256" key="1">
    <source>
        <dbReference type="ARBA" id="ARBA00006890"/>
    </source>
</evidence>
<proteinExistence type="inferred from homology"/>
<dbReference type="Gene3D" id="3.90.550.10">
    <property type="entry name" value="Spore Coat Polysaccharide Biosynthesis Protein SpsA, Chain A"/>
    <property type="match status" value="1"/>
</dbReference>
<evidence type="ECO:0000256" key="4">
    <source>
        <dbReference type="ARBA" id="ARBA00022679"/>
    </source>
</evidence>
<evidence type="ECO:0000256" key="3">
    <source>
        <dbReference type="ARBA" id="ARBA00019048"/>
    </source>
</evidence>
<evidence type="ECO:0000256" key="2">
    <source>
        <dbReference type="ARBA" id="ARBA00012415"/>
    </source>
</evidence>